<dbReference type="HOGENOM" id="CLU_017584_5_2_5"/>
<protein>
    <submittedName>
        <fullName evidence="5">Transcriptional regulator</fullName>
    </submittedName>
</protein>
<evidence type="ECO:0000256" key="2">
    <source>
        <dbReference type="ARBA" id="ARBA00023125"/>
    </source>
</evidence>
<dbReference type="InterPro" id="IPR008920">
    <property type="entry name" value="TF_FadR/GntR_C"/>
</dbReference>
<dbReference type="Pfam" id="PF00392">
    <property type="entry name" value="GntR"/>
    <property type="match status" value="1"/>
</dbReference>
<dbReference type="Gene3D" id="1.20.120.530">
    <property type="entry name" value="GntR ligand-binding domain-like"/>
    <property type="match status" value="1"/>
</dbReference>
<keyword evidence="2" id="KW-0238">DNA-binding</keyword>
<name>A9CXJ7_HOEPD</name>
<evidence type="ECO:0000256" key="3">
    <source>
        <dbReference type="ARBA" id="ARBA00023163"/>
    </source>
</evidence>
<dbReference type="InterPro" id="IPR036390">
    <property type="entry name" value="WH_DNA-bd_sf"/>
</dbReference>
<dbReference type="InterPro" id="IPR036388">
    <property type="entry name" value="WH-like_DNA-bd_sf"/>
</dbReference>
<dbReference type="PRINTS" id="PR00035">
    <property type="entry name" value="HTHGNTR"/>
</dbReference>
<dbReference type="EMBL" id="ABIA03000001">
    <property type="protein sequence ID" value="EDQ35669.1"/>
    <property type="molecule type" value="Genomic_DNA"/>
</dbReference>
<evidence type="ECO:0000313" key="6">
    <source>
        <dbReference type="Proteomes" id="UP000004291"/>
    </source>
</evidence>
<dbReference type="InterPro" id="IPR000524">
    <property type="entry name" value="Tscrpt_reg_HTH_GntR"/>
</dbReference>
<dbReference type="RefSeq" id="WP_007199900.1">
    <property type="nucleotide sequence ID" value="NZ_CM002917.1"/>
</dbReference>
<keyword evidence="3" id="KW-0804">Transcription</keyword>
<dbReference type="PANTHER" id="PTHR43537">
    <property type="entry name" value="TRANSCRIPTIONAL REGULATOR, GNTR FAMILY"/>
    <property type="match status" value="1"/>
</dbReference>
<dbReference type="GO" id="GO:0003677">
    <property type="term" value="F:DNA binding"/>
    <property type="evidence" value="ECO:0007669"/>
    <property type="project" value="UniProtKB-KW"/>
</dbReference>
<dbReference type="STRING" id="411684.HPDFL43_20782"/>
<dbReference type="SMART" id="SM00345">
    <property type="entry name" value="HTH_GNTR"/>
    <property type="match status" value="1"/>
</dbReference>
<dbReference type="GO" id="GO:0003700">
    <property type="term" value="F:DNA-binding transcription factor activity"/>
    <property type="evidence" value="ECO:0007669"/>
    <property type="project" value="InterPro"/>
</dbReference>
<evidence type="ECO:0000259" key="4">
    <source>
        <dbReference type="PROSITE" id="PS50949"/>
    </source>
</evidence>
<gene>
    <name evidence="5" type="ORF">HPDFL43_20782</name>
</gene>
<comment type="caution">
    <text evidence="5">The sequence shown here is derived from an EMBL/GenBank/DDBJ whole genome shotgun (WGS) entry which is preliminary data.</text>
</comment>
<evidence type="ECO:0000313" key="5">
    <source>
        <dbReference type="EMBL" id="EDQ35669.1"/>
    </source>
</evidence>
<dbReference type="SMART" id="SM00895">
    <property type="entry name" value="FCD"/>
    <property type="match status" value="1"/>
</dbReference>
<sequence length="250" mass="27693">MNIGRITTTMLDPAAPITPQVYARLRDAIIRNQFAPGDRISESEIARAYAVSRQPVREAFIKLASEGLLAILPQRGTIITKISYAAVLDARFLREAIEADIVQILAAAPDRMLVRELKSQLKAQKKVASTVIEDFIVLDERFHRTLAGAAGKGGTWKLIEGLKSQMDRVRFLSLGHFPVEKLIAQHTSIVNCIETGNRTRANQAIRHHLREVLIDLPQILAASPEFFELPEGEIPKPVNAPIQGGEDHDV</sequence>
<organism evidence="5 6">
    <name type="scientific">Hoeflea phototrophica (strain DSM 17068 / NCIMB 14078 / DFL-43)</name>
    <dbReference type="NCBI Taxonomy" id="411684"/>
    <lineage>
        <taxon>Bacteria</taxon>
        <taxon>Pseudomonadati</taxon>
        <taxon>Pseudomonadota</taxon>
        <taxon>Alphaproteobacteria</taxon>
        <taxon>Hyphomicrobiales</taxon>
        <taxon>Rhizobiaceae</taxon>
        <taxon>Hoeflea</taxon>
    </lineage>
</organism>
<feature type="domain" description="HTH gntR-type" evidence="4">
    <location>
        <begin position="15"/>
        <end position="82"/>
    </location>
</feature>
<dbReference type="PROSITE" id="PS50949">
    <property type="entry name" value="HTH_GNTR"/>
    <property type="match status" value="1"/>
</dbReference>
<dbReference type="AlphaFoldDB" id="A9CXJ7"/>
<dbReference type="SUPFAM" id="SSF46785">
    <property type="entry name" value="Winged helix' DNA-binding domain"/>
    <property type="match status" value="1"/>
</dbReference>
<dbReference type="eggNOG" id="COG1802">
    <property type="taxonomic scope" value="Bacteria"/>
</dbReference>
<dbReference type="PANTHER" id="PTHR43537:SF5">
    <property type="entry name" value="UXU OPERON TRANSCRIPTIONAL REGULATOR"/>
    <property type="match status" value="1"/>
</dbReference>
<dbReference type="CDD" id="cd07377">
    <property type="entry name" value="WHTH_GntR"/>
    <property type="match status" value="1"/>
</dbReference>
<proteinExistence type="predicted"/>
<keyword evidence="6" id="KW-1185">Reference proteome</keyword>
<reference evidence="5 6" key="1">
    <citation type="submission" date="2007-10" db="EMBL/GenBank/DDBJ databases">
        <authorList>
            <person name="Wagner-Dobler I."/>
            <person name="Ferriera S."/>
            <person name="Johnson J."/>
            <person name="Kravitz S."/>
            <person name="Beeson K."/>
            <person name="Sutton G."/>
            <person name="Rogers Y.-H."/>
            <person name="Friedman R."/>
            <person name="Frazier M."/>
            <person name="Venter J.C."/>
        </authorList>
    </citation>
    <scope>NUCLEOTIDE SEQUENCE [LARGE SCALE GENOMIC DNA]</scope>
    <source>
        <strain evidence="5 6">DFL-43</strain>
    </source>
</reference>
<dbReference type="Gene3D" id="1.10.10.10">
    <property type="entry name" value="Winged helix-like DNA-binding domain superfamily/Winged helix DNA-binding domain"/>
    <property type="match status" value="1"/>
</dbReference>
<dbReference type="Proteomes" id="UP000004291">
    <property type="component" value="Chromosome"/>
</dbReference>
<dbReference type="SUPFAM" id="SSF48008">
    <property type="entry name" value="GntR ligand-binding domain-like"/>
    <property type="match status" value="1"/>
</dbReference>
<accession>A9CXJ7</accession>
<dbReference type="InterPro" id="IPR011711">
    <property type="entry name" value="GntR_C"/>
</dbReference>
<dbReference type="Pfam" id="PF07729">
    <property type="entry name" value="FCD"/>
    <property type="match status" value="1"/>
</dbReference>
<keyword evidence="1" id="KW-0805">Transcription regulation</keyword>
<evidence type="ECO:0000256" key="1">
    <source>
        <dbReference type="ARBA" id="ARBA00023015"/>
    </source>
</evidence>
<reference evidence="5 6" key="2">
    <citation type="submission" date="2012-06" db="EMBL/GenBank/DDBJ databases">
        <authorList>
            <person name="Fiebig A."/>
        </authorList>
    </citation>
    <scope>NUCLEOTIDE SEQUENCE [LARGE SCALE GENOMIC DNA]</scope>
    <source>
        <strain evidence="5 6">DFL-43</strain>
    </source>
</reference>